<dbReference type="EMBL" id="CAJVPQ010018390">
    <property type="protein sequence ID" value="CAG8750939.1"/>
    <property type="molecule type" value="Genomic_DNA"/>
</dbReference>
<accession>A0A9N9IUY8</accession>
<name>A0A9N9IUY8_9GLOM</name>
<evidence type="ECO:0000313" key="3">
    <source>
        <dbReference type="Proteomes" id="UP000789570"/>
    </source>
</evidence>
<feature type="non-terminal residue" evidence="2">
    <location>
        <position position="1"/>
    </location>
</feature>
<protein>
    <submittedName>
        <fullName evidence="2">14419_t:CDS:1</fullName>
    </submittedName>
</protein>
<organism evidence="2 3">
    <name type="scientific">Funneliformis caledonium</name>
    <dbReference type="NCBI Taxonomy" id="1117310"/>
    <lineage>
        <taxon>Eukaryota</taxon>
        <taxon>Fungi</taxon>
        <taxon>Fungi incertae sedis</taxon>
        <taxon>Mucoromycota</taxon>
        <taxon>Glomeromycotina</taxon>
        <taxon>Glomeromycetes</taxon>
        <taxon>Glomerales</taxon>
        <taxon>Glomeraceae</taxon>
        <taxon>Funneliformis</taxon>
    </lineage>
</organism>
<feature type="compositionally biased region" description="Basic and acidic residues" evidence="1">
    <location>
        <begin position="1"/>
        <end position="14"/>
    </location>
</feature>
<feature type="non-terminal residue" evidence="2">
    <location>
        <position position="54"/>
    </location>
</feature>
<dbReference type="AlphaFoldDB" id="A0A9N9IUY8"/>
<feature type="region of interest" description="Disordered" evidence="1">
    <location>
        <begin position="1"/>
        <end position="54"/>
    </location>
</feature>
<evidence type="ECO:0000256" key="1">
    <source>
        <dbReference type="SAM" id="MobiDB-lite"/>
    </source>
</evidence>
<sequence>FRECERSNSVDRRRSNSITTHLNPYGLRKACQERPQITTHLNPYGPGICKRDSP</sequence>
<evidence type="ECO:0000313" key="2">
    <source>
        <dbReference type="EMBL" id="CAG8750939.1"/>
    </source>
</evidence>
<proteinExistence type="predicted"/>
<dbReference type="Proteomes" id="UP000789570">
    <property type="component" value="Unassembled WGS sequence"/>
</dbReference>
<gene>
    <name evidence="2" type="ORF">FCALED_LOCUS16309</name>
</gene>
<reference evidence="2" key="1">
    <citation type="submission" date="2021-06" db="EMBL/GenBank/DDBJ databases">
        <authorList>
            <person name="Kallberg Y."/>
            <person name="Tangrot J."/>
            <person name="Rosling A."/>
        </authorList>
    </citation>
    <scope>NUCLEOTIDE SEQUENCE</scope>
    <source>
        <strain evidence="2">UK204</strain>
    </source>
</reference>
<comment type="caution">
    <text evidence="2">The sequence shown here is derived from an EMBL/GenBank/DDBJ whole genome shotgun (WGS) entry which is preliminary data.</text>
</comment>
<keyword evidence="3" id="KW-1185">Reference proteome</keyword>